<evidence type="ECO:0000313" key="3">
    <source>
        <dbReference type="Proteomes" id="UP000317122"/>
    </source>
</evidence>
<name>A0A562NLP3_9HYPH</name>
<feature type="region of interest" description="Disordered" evidence="1">
    <location>
        <begin position="1"/>
        <end position="46"/>
    </location>
</feature>
<gene>
    <name evidence="2" type="ORF">IQ26_04125</name>
</gene>
<accession>A0A562NLP3</accession>
<sequence>MFGEPDPGDVNVAVPAAEGDDPKRDATDTEPQGEAQADPEDPNKAGIRVDLSEILGSGHKNER</sequence>
<evidence type="ECO:0000313" key="2">
    <source>
        <dbReference type="EMBL" id="TWI33125.1"/>
    </source>
</evidence>
<comment type="caution">
    <text evidence="2">The sequence shown here is derived from an EMBL/GenBank/DDBJ whole genome shotgun (WGS) entry which is preliminary data.</text>
</comment>
<dbReference type="Proteomes" id="UP000317122">
    <property type="component" value="Unassembled WGS sequence"/>
</dbReference>
<dbReference type="InterPro" id="IPR010680">
    <property type="entry name" value="TraH_2"/>
</dbReference>
<organism evidence="2 3">
    <name type="scientific">Mesorhizobium tianshanense</name>
    <dbReference type="NCBI Taxonomy" id="39844"/>
    <lineage>
        <taxon>Bacteria</taxon>
        <taxon>Pseudomonadati</taxon>
        <taxon>Pseudomonadota</taxon>
        <taxon>Alphaproteobacteria</taxon>
        <taxon>Hyphomicrobiales</taxon>
        <taxon>Phyllobacteriaceae</taxon>
        <taxon>Mesorhizobium</taxon>
    </lineage>
</organism>
<protein>
    <submittedName>
        <fullName evidence="2">TraH protein</fullName>
    </submittedName>
</protein>
<dbReference type="Pfam" id="PF06871">
    <property type="entry name" value="TraH_2"/>
    <property type="match status" value="1"/>
</dbReference>
<dbReference type="AlphaFoldDB" id="A0A562NLP3"/>
<reference evidence="2 3" key="1">
    <citation type="journal article" date="2015" name="Stand. Genomic Sci.">
        <title>Genomic Encyclopedia of Bacterial and Archaeal Type Strains, Phase III: the genomes of soil and plant-associated and newly described type strains.</title>
        <authorList>
            <person name="Whitman W.B."/>
            <person name="Woyke T."/>
            <person name="Klenk H.P."/>
            <person name="Zhou Y."/>
            <person name="Lilburn T.G."/>
            <person name="Beck B.J."/>
            <person name="De Vos P."/>
            <person name="Vandamme P."/>
            <person name="Eisen J.A."/>
            <person name="Garrity G."/>
            <person name="Hugenholtz P."/>
            <person name="Kyrpides N.C."/>
        </authorList>
    </citation>
    <scope>NUCLEOTIDE SEQUENCE [LARGE SCALE GENOMIC DNA]</scope>
    <source>
        <strain evidence="2 3">CGMCC 1.2546</strain>
    </source>
</reference>
<keyword evidence="3" id="KW-1185">Reference proteome</keyword>
<dbReference type="EMBL" id="VLKT01000026">
    <property type="protein sequence ID" value="TWI33125.1"/>
    <property type="molecule type" value="Genomic_DNA"/>
</dbReference>
<proteinExistence type="predicted"/>
<evidence type="ECO:0000256" key="1">
    <source>
        <dbReference type="SAM" id="MobiDB-lite"/>
    </source>
</evidence>